<name>M2ZPN7_9PROT</name>
<dbReference type="Pfam" id="PF11136">
    <property type="entry name" value="DUF2889"/>
    <property type="match status" value="1"/>
</dbReference>
<comment type="caution">
    <text evidence="1">The sequence shown here is derived from an EMBL/GenBank/DDBJ whole genome shotgun (WGS) entry which is preliminary data.</text>
</comment>
<dbReference type="Proteomes" id="UP000011744">
    <property type="component" value="Unassembled WGS sequence"/>
</dbReference>
<dbReference type="eggNOG" id="ENOG5030717">
    <property type="taxonomic scope" value="Bacteria"/>
</dbReference>
<organism evidence="1 2">
    <name type="scientific">Paramagnetospirillum caucaseum</name>
    <dbReference type="NCBI Taxonomy" id="1244869"/>
    <lineage>
        <taxon>Bacteria</taxon>
        <taxon>Pseudomonadati</taxon>
        <taxon>Pseudomonadota</taxon>
        <taxon>Alphaproteobacteria</taxon>
        <taxon>Rhodospirillales</taxon>
        <taxon>Magnetospirillaceae</taxon>
        <taxon>Paramagnetospirillum</taxon>
    </lineage>
</organism>
<keyword evidence="2" id="KW-1185">Reference proteome</keyword>
<dbReference type="PATRIC" id="fig|1244869.3.peg.2835"/>
<protein>
    <recommendedName>
        <fullName evidence="3">DUF2889 domain-containing protein</fullName>
    </recommendedName>
</protein>
<dbReference type="AlphaFoldDB" id="M2ZPN7"/>
<reference evidence="1 2" key="1">
    <citation type="journal article" date="2014" name="Genome Announc.">
        <title>Draft Genome Sequence of Magnetospirillum sp. Strain SO-1, a Freshwater Magnetotactic Bacterium Isolated from the Ol'khovka River, Russia.</title>
        <authorList>
            <person name="Grouzdev D.S."/>
            <person name="Dziuba M.V."/>
            <person name="Sukhacheva M.S."/>
            <person name="Mardanov A.V."/>
            <person name="Beletskiy A.V."/>
            <person name="Kuznetsov B.B."/>
            <person name="Skryabin K.G."/>
        </authorList>
    </citation>
    <scope>NUCLEOTIDE SEQUENCE [LARGE SCALE GENOMIC DNA]</scope>
    <source>
        <strain evidence="1 2">SO-1</strain>
    </source>
</reference>
<accession>M2ZPN7</accession>
<gene>
    <name evidence="1" type="ORF">H261_14070</name>
</gene>
<dbReference type="RefSeq" id="WP_008618655.1">
    <property type="nucleotide sequence ID" value="NZ_AONQ01000038.1"/>
</dbReference>
<evidence type="ECO:0000313" key="2">
    <source>
        <dbReference type="Proteomes" id="UP000011744"/>
    </source>
</evidence>
<dbReference type="STRING" id="1244869.H261_14070"/>
<evidence type="ECO:0000313" key="1">
    <source>
        <dbReference type="EMBL" id="EME69262.1"/>
    </source>
</evidence>
<dbReference type="EMBL" id="AONQ01000038">
    <property type="protein sequence ID" value="EME69262.1"/>
    <property type="molecule type" value="Genomic_DNA"/>
</dbReference>
<proteinExistence type="predicted"/>
<dbReference type="OrthoDB" id="6862397at2"/>
<dbReference type="InterPro" id="IPR021312">
    <property type="entry name" value="DUF2889"/>
</dbReference>
<evidence type="ECO:0008006" key="3">
    <source>
        <dbReference type="Google" id="ProtNLM"/>
    </source>
</evidence>
<sequence>MSNNSSRRPIHTRRIEYASFLREDGLYEIEGRLIDTVEASGNAIHVMSLLLTFDQNLTIHSVRPALEAGPFPSCHDNPDVLLGLVGIQIAPGWQQRVRAKISSSESCTHHMELLFTMGTAAYMAVSLAPELNGTAPLSHMREKGIEPYFLNGCRAWQADGPVVKEFFPELAVQR</sequence>